<dbReference type="InterPro" id="IPR011051">
    <property type="entry name" value="RmlC_Cupin_sf"/>
</dbReference>
<reference evidence="8" key="1">
    <citation type="submission" date="2024-06" db="EMBL/GenBank/DDBJ databases">
        <title>Multi-omics analyses provide insights into the biosynthesis of the anticancer antibiotic pleurotin in Hohenbuehelia grisea.</title>
        <authorList>
            <person name="Weaver J.A."/>
            <person name="Alberti F."/>
        </authorList>
    </citation>
    <scope>NUCLEOTIDE SEQUENCE [LARGE SCALE GENOMIC DNA]</scope>
    <source>
        <strain evidence="8">T-177</strain>
    </source>
</reference>
<comment type="subcellular location">
    <subcellularLocation>
        <location evidence="1">Nucleus</location>
    </subcellularLocation>
</comment>
<feature type="domain" description="Mif2/CENP-C cupin" evidence="6">
    <location>
        <begin position="456"/>
        <end position="540"/>
    </location>
</feature>
<dbReference type="Pfam" id="PF11699">
    <property type="entry name" value="CENP-C_C"/>
    <property type="match status" value="1"/>
</dbReference>
<keyword evidence="8" id="KW-1185">Reference proteome</keyword>
<feature type="compositionally biased region" description="Basic residues" evidence="5">
    <location>
        <begin position="65"/>
        <end position="74"/>
    </location>
</feature>
<feature type="compositionally biased region" description="Polar residues" evidence="5">
    <location>
        <begin position="145"/>
        <end position="166"/>
    </location>
</feature>
<feature type="compositionally biased region" description="Basic residues" evidence="5">
    <location>
        <begin position="365"/>
        <end position="379"/>
    </location>
</feature>
<feature type="compositionally biased region" description="Polar residues" evidence="5">
    <location>
        <begin position="94"/>
        <end position="114"/>
    </location>
</feature>
<feature type="compositionally biased region" description="Acidic residues" evidence="5">
    <location>
        <begin position="168"/>
        <end position="181"/>
    </location>
</feature>
<protein>
    <recommendedName>
        <fullName evidence="6">Mif2/CENP-C cupin domain-containing protein</fullName>
    </recommendedName>
</protein>
<dbReference type="InterPro" id="IPR028386">
    <property type="entry name" value="CENP-C/Mif2/cnp3"/>
</dbReference>
<evidence type="ECO:0000259" key="6">
    <source>
        <dbReference type="Pfam" id="PF11699"/>
    </source>
</evidence>
<gene>
    <name evidence="7" type="ORF">HGRIS_012622</name>
</gene>
<feature type="compositionally biased region" description="Polar residues" evidence="5">
    <location>
        <begin position="1"/>
        <end position="11"/>
    </location>
</feature>
<feature type="compositionally biased region" description="Acidic residues" evidence="5">
    <location>
        <begin position="250"/>
        <end position="275"/>
    </location>
</feature>
<dbReference type="PANTHER" id="PTHR16684:SF11">
    <property type="entry name" value="CENTROMERE PROTEIN C"/>
    <property type="match status" value="1"/>
</dbReference>
<evidence type="ECO:0000256" key="3">
    <source>
        <dbReference type="ARBA" id="ARBA00023125"/>
    </source>
</evidence>
<sequence length="591" mass="65361">MPASTRKSSIGTARRAVQKGHVPYRGDNPEVGKKTGIAVRHVDRKSDGFEPFADILSQADAKTPPKLKTRKKKTPVTAILEDEEDEDGEMSMELTDSNANTPTAYFKNALQQPLSFGRPNGSTRPIRRSSAVDYDQVPSPRPASQRFSVNGTSAGPSKLSQASNANDLDIDPPGDDYDMGDPGDAGGMDGYGPQEDSPPGARTSFTDMNQDDDDDDDDGGPFDQFVEPEPEDQPRGRSVDKGKRRAIPEPEMEDAIEQGLDELEDQGDQAEDEPDERPGKKTRAAEKAKRPPVKPRAKRQPRKEASRSPTPDGVRRSKRHRYGPLEWWRQERVVYGRRDSNSVVLVPHIKEIVRIPKEPAAPLGKNKRKRGGARARSKSKTNDEESAPPVPFNPEEGWDDDTDHTCIVNEYTTNTDVTRRGLNLRLDAYMCSLQYLGIAWTSKMFHPQPAANADWSFQKIFGDGNFIAAGQLIIPPKGRKPSKPTKDNTYIFYVIEGAVNLRIHQSSLILATGAMFMVPRGNTYFIENISDRDAKLVFTQARKMHDEADAEETRRLSEAQALARASTADPSSSGAQPDRTALARRAASTKI</sequence>
<proteinExistence type="inferred from homology"/>
<feature type="compositionally biased region" description="Acidic residues" evidence="5">
    <location>
        <begin position="80"/>
        <end position="90"/>
    </location>
</feature>
<keyword evidence="3" id="KW-0238">DNA-binding</keyword>
<feature type="region of interest" description="Disordered" evidence="5">
    <location>
        <begin position="1"/>
        <end position="33"/>
    </location>
</feature>
<evidence type="ECO:0000256" key="1">
    <source>
        <dbReference type="ARBA" id="ARBA00004123"/>
    </source>
</evidence>
<comment type="similarity">
    <text evidence="2">Belongs to the CENP-C/MIF2 family.</text>
</comment>
<dbReference type="InterPro" id="IPR014710">
    <property type="entry name" value="RmlC-like_jellyroll"/>
</dbReference>
<dbReference type="PANTHER" id="PTHR16684">
    <property type="entry name" value="CENTROMERE PROTEIN C"/>
    <property type="match status" value="1"/>
</dbReference>
<evidence type="ECO:0000256" key="2">
    <source>
        <dbReference type="ARBA" id="ARBA00010291"/>
    </source>
</evidence>
<evidence type="ECO:0000256" key="4">
    <source>
        <dbReference type="ARBA" id="ARBA00023242"/>
    </source>
</evidence>
<evidence type="ECO:0000313" key="8">
    <source>
        <dbReference type="Proteomes" id="UP001556367"/>
    </source>
</evidence>
<evidence type="ECO:0000313" key="7">
    <source>
        <dbReference type="EMBL" id="KAL0946394.1"/>
    </source>
</evidence>
<name>A0ABR3IT05_9AGAR</name>
<feature type="compositionally biased region" description="Basic and acidic residues" evidence="5">
    <location>
        <begin position="276"/>
        <end position="289"/>
    </location>
</feature>
<accession>A0ABR3IT05</accession>
<comment type="caution">
    <text evidence="7">The sequence shown here is derived from an EMBL/GenBank/DDBJ whole genome shotgun (WGS) entry which is preliminary data.</text>
</comment>
<dbReference type="EMBL" id="JASNQZ010000015">
    <property type="protein sequence ID" value="KAL0946394.1"/>
    <property type="molecule type" value="Genomic_DNA"/>
</dbReference>
<organism evidence="7 8">
    <name type="scientific">Hohenbuehelia grisea</name>
    <dbReference type="NCBI Taxonomy" id="104357"/>
    <lineage>
        <taxon>Eukaryota</taxon>
        <taxon>Fungi</taxon>
        <taxon>Dikarya</taxon>
        <taxon>Basidiomycota</taxon>
        <taxon>Agaricomycotina</taxon>
        <taxon>Agaricomycetes</taxon>
        <taxon>Agaricomycetidae</taxon>
        <taxon>Agaricales</taxon>
        <taxon>Pleurotineae</taxon>
        <taxon>Pleurotaceae</taxon>
        <taxon>Hohenbuehelia</taxon>
    </lineage>
</organism>
<feature type="region of interest" description="Disordered" evidence="5">
    <location>
        <begin position="547"/>
        <end position="591"/>
    </location>
</feature>
<feature type="region of interest" description="Disordered" evidence="5">
    <location>
        <begin position="360"/>
        <end position="403"/>
    </location>
</feature>
<feature type="compositionally biased region" description="Basic and acidic residues" evidence="5">
    <location>
        <begin position="547"/>
        <end position="557"/>
    </location>
</feature>
<feature type="compositionally biased region" description="Basic and acidic residues" evidence="5">
    <location>
        <begin position="232"/>
        <end position="241"/>
    </location>
</feature>
<dbReference type="SUPFAM" id="SSF51182">
    <property type="entry name" value="RmlC-like cupins"/>
    <property type="match status" value="1"/>
</dbReference>
<feature type="region of interest" description="Disordered" evidence="5">
    <location>
        <begin position="65"/>
        <end position="318"/>
    </location>
</feature>
<keyword evidence="4" id="KW-0539">Nucleus</keyword>
<feature type="compositionally biased region" description="Acidic residues" evidence="5">
    <location>
        <begin position="209"/>
        <end position="231"/>
    </location>
</feature>
<dbReference type="Gene3D" id="2.60.120.10">
    <property type="entry name" value="Jelly Rolls"/>
    <property type="match status" value="1"/>
</dbReference>
<dbReference type="CDD" id="cd06993">
    <property type="entry name" value="cupin_CENP-C_C"/>
    <property type="match status" value="1"/>
</dbReference>
<evidence type="ECO:0000256" key="5">
    <source>
        <dbReference type="SAM" id="MobiDB-lite"/>
    </source>
</evidence>
<dbReference type="InterPro" id="IPR025974">
    <property type="entry name" value="Mif2/CENP-C_cupin"/>
</dbReference>
<dbReference type="Proteomes" id="UP001556367">
    <property type="component" value="Unassembled WGS sequence"/>
</dbReference>
<feature type="compositionally biased region" description="Basic residues" evidence="5">
    <location>
        <begin position="290"/>
        <end position="301"/>
    </location>
</feature>